<dbReference type="EMBL" id="QEAP01000055">
    <property type="protein sequence ID" value="TPX76172.1"/>
    <property type="molecule type" value="Genomic_DNA"/>
</dbReference>
<reference evidence="3 4" key="1">
    <citation type="journal article" date="2019" name="Sci. Rep.">
        <title>Comparative genomics of chytrid fungi reveal insights into the obligate biotrophic and pathogenic lifestyle of Synchytrium endobioticum.</title>
        <authorList>
            <person name="van de Vossenberg B.T.L.H."/>
            <person name="Warris S."/>
            <person name="Nguyen H.D.T."/>
            <person name="van Gent-Pelzer M.P.E."/>
            <person name="Joly D.L."/>
            <person name="van de Geest H.C."/>
            <person name="Bonants P.J.M."/>
            <person name="Smith D.S."/>
            <person name="Levesque C.A."/>
            <person name="van der Lee T.A.J."/>
        </authorList>
    </citation>
    <scope>NUCLEOTIDE SEQUENCE [LARGE SCALE GENOMIC DNA]</scope>
    <source>
        <strain evidence="3 4">CBS 675.73</strain>
    </source>
</reference>
<dbReference type="SUPFAM" id="SSF56112">
    <property type="entry name" value="Protein kinase-like (PK-like)"/>
    <property type="match status" value="1"/>
</dbReference>
<dbReference type="InterPro" id="IPR000719">
    <property type="entry name" value="Prot_kinase_dom"/>
</dbReference>
<dbReference type="Gene3D" id="1.10.510.10">
    <property type="entry name" value="Transferase(Phosphotransferase) domain 1"/>
    <property type="match status" value="1"/>
</dbReference>
<comment type="caution">
    <text evidence="3">The sequence shown here is derived from an EMBL/GenBank/DDBJ whole genome shotgun (WGS) entry which is preliminary data.</text>
</comment>
<feature type="compositionally biased region" description="Acidic residues" evidence="1">
    <location>
        <begin position="360"/>
        <end position="377"/>
    </location>
</feature>
<sequence length="397" mass="44166">MRNFWAPGDRICIAKDHETGNDVMIKCFDSKEDPSHETGNYQMNLEAFALRELSNLNPSRIVTFIYAFWFLLCAASNEKTRSFTPSQLHQSRSFHHEERYVLLAMEMTRCSLEEALSGQPRLTESETKRIIQCVLEALVTCHSNGIAHRNVTPKTLFLIYDNLDDIKLGGFDKCARDYVFPSCVGIVGTKGYMAPEQMSPIEYGRPVDIWAAGEIAYQLLYGSLPYPGLSAAIHARDKAMLKLRFPVNSLVSKEASEFMQLLLSDNPDDRPSASEALQHPWFTGVTRAIRNDSFSKIADANRSGAPQTTVPTPVTTNDAPIKKLQQAPIALPQESMFETSERSKSTILGTNNIPAPIKWDDEDGDDGNDNDDNDAGVDDNNGNSHDCNGDETLCFGN</sequence>
<evidence type="ECO:0000256" key="1">
    <source>
        <dbReference type="SAM" id="MobiDB-lite"/>
    </source>
</evidence>
<feature type="region of interest" description="Disordered" evidence="1">
    <location>
        <begin position="297"/>
        <end position="317"/>
    </location>
</feature>
<keyword evidence="4" id="KW-1185">Reference proteome</keyword>
<dbReference type="PANTHER" id="PTHR24347">
    <property type="entry name" value="SERINE/THREONINE-PROTEIN KINASE"/>
    <property type="match status" value="1"/>
</dbReference>
<dbReference type="SMART" id="SM00220">
    <property type="entry name" value="S_TKc"/>
    <property type="match status" value="1"/>
</dbReference>
<feature type="region of interest" description="Disordered" evidence="1">
    <location>
        <begin position="340"/>
        <end position="397"/>
    </location>
</feature>
<evidence type="ECO:0000259" key="2">
    <source>
        <dbReference type="PROSITE" id="PS50011"/>
    </source>
</evidence>
<protein>
    <recommendedName>
        <fullName evidence="2">Protein kinase domain-containing protein</fullName>
    </recommendedName>
</protein>
<dbReference type="Pfam" id="PF00069">
    <property type="entry name" value="Pkinase"/>
    <property type="match status" value="1"/>
</dbReference>
<dbReference type="InterPro" id="IPR011009">
    <property type="entry name" value="Kinase-like_dom_sf"/>
</dbReference>
<dbReference type="GO" id="GO:0005524">
    <property type="term" value="F:ATP binding"/>
    <property type="evidence" value="ECO:0007669"/>
    <property type="project" value="InterPro"/>
</dbReference>
<evidence type="ECO:0000313" key="4">
    <source>
        <dbReference type="Proteomes" id="UP000320333"/>
    </source>
</evidence>
<dbReference type="GO" id="GO:0004672">
    <property type="term" value="F:protein kinase activity"/>
    <property type="evidence" value="ECO:0007669"/>
    <property type="project" value="InterPro"/>
</dbReference>
<dbReference type="STRING" id="246404.A0A507FIX8"/>
<name>A0A507FIX8_9FUNG</name>
<evidence type="ECO:0000313" key="3">
    <source>
        <dbReference type="EMBL" id="TPX76172.1"/>
    </source>
</evidence>
<dbReference type="PROSITE" id="PS50011">
    <property type="entry name" value="PROTEIN_KINASE_DOM"/>
    <property type="match status" value="1"/>
</dbReference>
<proteinExistence type="predicted"/>
<dbReference type="OrthoDB" id="10252171at2759"/>
<accession>A0A507FIX8</accession>
<dbReference type="Proteomes" id="UP000320333">
    <property type="component" value="Unassembled WGS sequence"/>
</dbReference>
<gene>
    <name evidence="3" type="ORF">CcCBS67573_g02576</name>
</gene>
<organism evidence="3 4">
    <name type="scientific">Chytriomyces confervae</name>
    <dbReference type="NCBI Taxonomy" id="246404"/>
    <lineage>
        <taxon>Eukaryota</taxon>
        <taxon>Fungi</taxon>
        <taxon>Fungi incertae sedis</taxon>
        <taxon>Chytridiomycota</taxon>
        <taxon>Chytridiomycota incertae sedis</taxon>
        <taxon>Chytridiomycetes</taxon>
        <taxon>Chytridiales</taxon>
        <taxon>Chytriomycetaceae</taxon>
        <taxon>Chytriomyces</taxon>
    </lineage>
</organism>
<feature type="domain" description="Protein kinase" evidence="2">
    <location>
        <begin position="1"/>
        <end position="282"/>
    </location>
</feature>
<dbReference type="AlphaFoldDB" id="A0A507FIX8"/>